<proteinExistence type="predicted"/>
<name>A0A7L8ZIN8_9CAUD</name>
<dbReference type="Proteomes" id="UP000593991">
    <property type="component" value="Segment"/>
</dbReference>
<gene>
    <name evidence="1" type="ORF">phi9184_ORF008</name>
</gene>
<reference evidence="1 2" key="1">
    <citation type="submission" date="2020-08" db="EMBL/GenBank/DDBJ databases">
        <authorList>
            <person name="Canfield G.S."/>
            <person name="Duerkop B.A."/>
        </authorList>
    </citation>
    <scope>NUCLEOTIDE SEQUENCE [LARGE SCALE GENOMIC DNA]</scope>
</reference>
<evidence type="ECO:0000313" key="1">
    <source>
        <dbReference type="EMBL" id="QOI68827.1"/>
    </source>
</evidence>
<dbReference type="InterPro" id="IPR021146">
    <property type="entry name" value="Phage_gp6-like_head-tail"/>
</dbReference>
<evidence type="ECO:0000313" key="2">
    <source>
        <dbReference type="Proteomes" id="UP000593991"/>
    </source>
</evidence>
<sequence>MITVAEIKNNLRIDYDEDDTYLQMLLDAAQMYVLGSVEVVALPDDSRTNTVLFMLVSLWYENRVPATNALQQQVPFTITAMIHQIRGIYRGEYQDIQVESTDYTTSQNSFTE</sequence>
<organism evidence="1 2">
    <name type="scientific">Enterococcus phage 9184</name>
    <dbReference type="NCBI Taxonomy" id="2763103"/>
    <lineage>
        <taxon>Viruses</taxon>
        <taxon>Duplodnaviria</taxon>
        <taxon>Heunggongvirae</taxon>
        <taxon>Uroviricota</taxon>
        <taxon>Caudoviricetes</taxon>
        <taxon>Thiercelinvirus</taxon>
        <taxon>Thiercelinvirus v9184</taxon>
    </lineage>
</organism>
<dbReference type="Pfam" id="PF05135">
    <property type="entry name" value="Phage_connect_1"/>
    <property type="match status" value="1"/>
</dbReference>
<dbReference type="InterPro" id="IPR006450">
    <property type="entry name" value="Phage_HK97_gp6-like"/>
</dbReference>
<accession>A0A7L8ZIN8</accession>
<protein>
    <submittedName>
        <fullName evidence="1">Head-tail connector protein</fullName>
    </submittedName>
</protein>
<dbReference type="CDD" id="cd08054">
    <property type="entry name" value="gp6"/>
    <property type="match status" value="1"/>
</dbReference>
<dbReference type="Gene3D" id="1.10.3230.30">
    <property type="entry name" value="Phage gp6-like head-tail connector protein"/>
    <property type="match status" value="1"/>
</dbReference>
<dbReference type="NCBIfam" id="TIGR01560">
    <property type="entry name" value="put_DNA_pack"/>
    <property type="match status" value="1"/>
</dbReference>
<keyword evidence="2" id="KW-1185">Reference proteome</keyword>
<dbReference type="EMBL" id="MT939242">
    <property type="protein sequence ID" value="QOI68827.1"/>
    <property type="molecule type" value="Genomic_DNA"/>
</dbReference>